<feature type="transmembrane region" description="Helical" evidence="2">
    <location>
        <begin position="269"/>
        <end position="288"/>
    </location>
</feature>
<dbReference type="KEGG" id="mpsc:MPSYJ_40020"/>
<sequence>MSVGRLVKATIPLLLIAFGLLWPVVFTGGGSAGTPAEDPVVISNFTLDAAVDGAGDMTAVETITTEFYSTDRHGIFRYWDVANQNDSHVRQKPDVTSILLDGRPVPYQMLWEGGKRFRVAKIGDPDRTLSDGTHVFELRYRIPGVLDPGGTGADRRFAQTVGAPGPSPSPSVFFWNVVAPSWNNRIDRADITVTLPGDVGAVQCSVGFGVGRVCDELRARGNTVVASASSLPPRTPVTLRAGVDVATPARLTLPWPYTWDRVLGQSVTAVLWVLGLTMAFGALAVLWFRSVLERSPGFPLQYAPPPGLGPVQLEYIRTEAVPKNGLTATLFYLAERDLITLHQVSDKEWKIRSIARAGQWSGVDPVSLAVASRLKLLNAGSEFAAKKSVKSGEKLNKAKTDMAEAVRTWAIDSGLMVARKKELWLRAANAVAFVLMVCGFFRWGFPTTMWALPFAAFFLFSAASWRDGVGTRRTPAGRELWSRAGGFHRMLATDSAETRFDFSARKDLYIAYVPFAVAAGVAAAWAKKYETYTNTAAPQPDWYTTSTTSSSWGVAGGSGGRTSTVSRRHCPRRSAPTPPPSRPPRRAAVAAVASAAVVVAVVAEEEADHGDFPARRRARAGGADPDRICGRLQQDPVRRRPRRRGAVGDRRRTDPACVADPRPRADGADLRHP</sequence>
<dbReference type="InterPro" id="IPR018702">
    <property type="entry name" value="DUF2207"/>
</dbReference>
<evidence type="ECO:0000259" key="4">
    <source>
        <dbReference type="Pfam" id="PF20990"/>
    </source>
</evidence>
<dbReference type="InterPro" id="IPR048389">
    <property type="entry name" value="YciQ-like_C"/>
</dbReference>
<evidence type="ECO:0000313" key="6">
    <source>
        <dbReference type="Proteomes" id="UP000466514"/>
    </source>
</evidence>
<evidence type="ECO:0000313" key="5">
    <source>
        <dbReference type="EMBL" id="BBX70541.1"/>
    </source>
</evidence>
<evidence type="ECO:0000256" key="1">
    <source>
        <dbReference type="SAM" id="MobiDB-lite"/>
    </source>
</evidence>
<feature type="transmembrane region" description="Helical" evidence="2">
    <location>
        <begin position="423"/>
        <end position="443"/>
    </location>
</feature>
<evidence type="ECO:0000259" key="3">
    <source>
        <dbReference type="Pfam" id="PF09972"/>
    </source>
</evidence>
<evidence type="ECO:0000256" key="2">
    <source>
        <dbReference type="SAM" id="Phobius"/>
    </source>
</evidence>
<dbReference type="Pfam" id="PF20990">
    <property type="entry name" value="DUF2207_C"/>
    <property type="match status" value="1"/>
</dbReference>
<gene>
    <name evidence="5" type="ORF">MPSYJ_40020</name>
</gene>
<keyword evidence="2" id="KW-0472">Membrane</keyword>
<feature type="transmembrane region" description="Helical" evidence="2">
    <location>
        <begin position="508"/>
        <end position="526"/>
    </location>
</feature>
<dbReference type="Proteomes" id="UP000466514">
    <property type="component" value="Chromosome"/>
</dbReference>
<protein>
    <recommendedName>
        <fullName evidence="7">DUF2207 domain-containing protein</fullName>
    </recommendedName>
</protein>
<feature type="compositionally biased region" description="Basic and acidic residues" evidence="1">
    <location>
        <begin position="661"/>
        <end position="673"/>
    </location>
</feature>
<feature type="domain" description="Predicted membrane protein YciQ-like C-terminal" evidence="4">
    <location>
        <begin position="302"/>
        <end position="528"/>
    </location>
</feature>
<accession>A0A7I7MDZ6</accession>
<proteinExistence type="predicted"/>
<keyword evidence="2" id="KW-1133">Transmembrane helix</keyword>
<feature type="domain" description="DUF2207" evidence="3">
    <location>
        <begin position="42"/>
        <end position="241"/>
    </location>
</feature>
<reference evidence="5 6" key="1">
    <citation type="journal article" date="2019" name="Emerg. Microbes Infect.">
        <title>Comprehensive subspecies identification of 175 nontuberculous mycobacteria species based on 7547 genomic profiles.</title>
        <authorList>
            <person name="Matsumoto Y."/>
            <person name="Kinjo T."/>
            <person name="Motooka D."/>
            <person name="Nabeya D."/>
            <person name="Jung N."/>
            <person name="Uechi K."/>
            <person name="Horii T."/>
            <person name="Iida T."/>
            <person name="Fujita J."/>
            <person name="Nakamura S."/>
        </authorList>
    </citation>
    <scope>NUCLEOTIDE SEQUENCE [LARGE SCALE GENOMIC DNA]</scope>
    <source>
        <strain evidence="5 6">JCM 13323</strain>
    </source>
</reference>
<dbReference type="Pfam" id="PF09972">
    <property type="entry name" value="DUF2207"/>
    <property type="match status" value="1"/>
</dbReference>
<organism evidence="5 6">
    <name type="scientific">Mycolicibacterium psychrotolerans</name>
    <dbReference type="NCBI Taxonomy" id="216929"/>
    <lineage>
        <taxon>Bacteria</taxon>
        <taxon>Bacillati</taxon>
        <taxon>Actinomycetota</taxon>
        <taxon>Actinomycetes</taxon>
        <taxon>Mycobacteriales</taxon>
        <taxon>Mycobacteriaceae</taxon>
        <taxon>Mycolicibacterium</taxon>
    </lineage>
</organism>
<dbReference type="AlphaFoldDB" id="A0A7I7MDZ6"/>
<keyword evidence="6" id="KW-1185">Reference proteome</keyword>
<name>A0A7I7MDZ6_9MYCO</name>
<feature type="region of interest" description="Disordered" evidence="1">
    <location>
        <begin position="543"/>
        <end position="588"/>
    </location>
</feature>
<feature type="compositionally biased region" description="Low complexity" evidence="1">
    <location>
        <begin position="544"/>
        <end position="553"/>
    </location>
</feature>
<evidence type="ECO:0008006" key="7">
    <source>
        <dbReference type="Google" id="ProtNLM"/>
    </source>
</evidence>
<feature type="region of interest" description="Disordered" evidence="1">
    <location>
        <begin position="606"/>
        <end position="673"/>
    </location>
</feature>
<dbReference type="EMBL" id="AP022574">
    <property type="protein sequence ID" value="BBX70541.1"/>
    <property type="molecule type" value="Genomic_DNA"/>
</dbReference>
<keyword evidence="2" id="KW-0812">Transmembrane</keyword>